<dbReference type="EMBL" id="CP114203">
    <property type="protein sequence ID" value="WAU08482.1"/>
    <property type="molecule type" value="Genomic_DNA"/>
</dbReference>
<dbReference type="AlphaFoldDB" id="A0A640TWU1"/>
<dbReference type="Proteomes" id="UP000429552">
    <property type="component" value="Unassembled WGS sequence"/>
</dbReference>
<keyword evidence="1" id="KW-1133">Transmembrane helix</keyword>
<organism evidence="2 4">
    <name type="scientific">Streptomyces nigrescens</name>
    <dbReference type="NCBI Taxonomy" id="1920"/>
    <lineage>
        <taxon>Bacteria</taxon>
        <taxon>Bacillati</taxon>
        <taxon>Actinomycetota</taxon>
        <taxon>Actinomycetes</taxon>
        <taxon>Kitasatosporales</taxon>
        <taxon>Streptomycetaceae</taxon>
        <taxon>Streptomyces</taxon>
    </lineage>
</organism>
<evidence type="ECO:0000313" key="2">
    <source>
        <dbReference type="EMBL" id="GFE26436.1"/>
    </source>
</evidence>
<reference evidence="3 5" key="2">
    <citation type="submission" date="2022-12" db="EMBL/GenBank/DDBJ databases">
        <authorList>
            <person name="Ruckert C."/>
            <person name="Busche T."/>
            <person name="Kalinowski J."/>
            <person name="Wittmann C."/>
        </authorList>
    </citation>
    <scope>NUCLEOTIDE SEQUENCE [LARGE SCALE GENOMIC DNA]</scope>
    <source>
        <strain evidence="3 5">DSM 40276</strain>
    </source>
</reference>
<feature type="transmembrane region" description="Helical" evidence="1">
    <location>
        <begin position="94"/>
        <end position="113"/>
    </location>
</feature>
<name>A0A640TWU1_STRNI</name>
<keyword evidence="1" id="KW-0812">Transmembrane</keyword>
<dbReference type="GeneID" id="301336338"/>
<protein>
    <submittedName>
        <fullName evidence="2">Uncharacterized protein</fullName>
    </submittedName>
</protein>
<feature type="transmembrane region" description="Helical" evidence="1">
    <location>
        <begin position="119"/>
        <end position="137"/>
    </location>
</feature>
<evidence type="ECO:0000313" key="3">
    <source>
        <dbReference type="EMBL" id="WAU08482.1"/>
    </source>
</evidence>
<dbReference type="Proteomes" id="UP001210169">
    <property type="component" value="Chromosome"/>
</dbReference>
<reference evidence="2 4" key="1">
    <citation type="submission" date="2019-12" db="EMBL/GenBank/DDBJ databases">
        <title>Whole genome shotgun sequence of Streptomyces libani subsp. libani NBRC 13452.</title>
        <authorList>
            <person name="Ichikawa N."/>
            <person name="Kimura A."/>
            <person name="Kitahashi Y."/>
            <person name="Komaki H."/>
            <person name="Tamura T."/>
        </authorList>
    </citation>
    <scope>NUCLEOTIDE SEQUENCE [LARGE SCALE GENOMIC DNA]</scope>
    <source>
        <strain evidence="2 4">NBRC 13452</strain>
    </source>
</reference>
<feature type="transmembrane region" description="Helical" evidence="1">
    <location>
        <begin position="30"/>
        <end position="49"/>
    </location>
</feature>
<evidence type="ECO:0000313" key="5">
    <source>
        <dbReference type="Proteomes" id="UP001210169"/>
    </source>
</evidence>
<sequence length="147" mass="15843">MNTLRTHPAGVSDEPLSHPRIRQAFRSTTLLVGCYAGLSVLTLIAVVLLRHHPGIVTEAVWGRATVVVATSLLMASFAARTVRGDRRSYLRLRLASGVMVVVIAVIIALPGTFPLWLKMEQGLCGVLLTGVVVIVNGKRMRSAFASK</sequence>
<keyword evidence="1" id="KW-0472">Membrane</keyword>
<dbReference type="EMBL" id="BLIP01000003">
    <property type="protein sequence ID" value="GFE26436.1"/>
    <property type="molecule type" value="Genomic_DNA"/>
</dbReference>
<keyword evidence="5" id="KW-1185">Reference proteome</keyword>
<gene>
    <name evidence="2" type="ORF">Sliba_68890</name>
    <name evidence="3" type="ORF">STRNI_007196</name>
</gene>
<dbReference type="RefSeq" id="WP_018091610.1">
    <property type="nucleotide sequence ID" value="NZ_BLIP01000003.1"/>
</dbReference>
<evidence type="ECO:0000256" key="1">
    <source>
        <dbReference type="SAM" id="Phobius"/>
    </source>
</evidence>
<feature type="transmembrane region" description="Helical" evidence="1">
    <location>
        <begin position="61"/>
        <end position="82"/>
    </location>
</feature>
<evidence type="ECO:0000313" key="4">
    <source>
        <dbReference type="Proteomes" id="UP000429552"/>
    </source>
</evidence>
<proteinExistence type="predicted"/>
<accession>A0A640TWU1</accession>